<feature type="transmembrane region" description="Helical" evidence="1">
    <location>
        <begin position="12"/>
        <end position="33"/>
    </location>
</feature>
<feature type="transmembrane region" description="Helical" evidence="1">
    <location>
        <begin position="393"/>
        <end position="415"/>
    </location>
</feature>
<protein>
    <recommendedName>
        <fullName evidence="2">Peptidase M28 domain-containing protein</fullName>
    </recommendedName>
</protein>
<evidence type="ECO:0000256" key="1">
    <source>
        <dbReference type="SAM" id="Phobius"/>
    </source>
</evidence>
<feature type="domain" description="Peptidase M28" evidence="2">
    <location>
        <begin position="108"/>
        <end position="294"/>
    </location>
</feature>
<evidence type="ECO:0000313" key="5">
    <source>
        <dbReference type="Proteomes" id="UP000234951"/>
    </source>
</evidence>
<dbReference type="RefSeq" id="WP_101575880.1">
    <property type="nucleotide sequence ID" value="NZ_PGVA01000005.1"/>
</dbReference>
<dbReference type="EMBL" id="PGVA01000005">
    <property type="protein sequence ID" value="PLR85614.1"/>
    <property type="molecule type" value="Genomic_DNA"/>
</dbReference>
<dbReference type="SUPFAM" id="SSF53187">
    <property type="entry name" value="Zn-dependent exopeptidases"/>
    <property type="match status" value="1"/>
</dbReference>
<comment type="caution">
    <text evidence="3">The sequence shown here is derived from an EMBL/GenBank/DDBJ whole genome shotgun (WGS) entry which is preliminary data.</text>
</comment>
<feature type="transmembrane region" description="Helical" evidence="1">
    <location>
        <begin position="485"/>
        <end position="505"/>
    </location>
</feature>
<sequence length="555" mass="62268">MKLQNTNHRYRTVAVIVYILVIFSLIMANMWAIPSIEVVSKEDTSGKVSAERVHDHLKKIAQQPRPVGSAYHDQSKEYIADTIRDMNIPVVIEQSTVMHDKKKLPIQNIVATMEGTQPGKQVMVMAHYDSVPEGPGANDDGVNVAVMLEAMRVLKKEEPMRNTMVFLFTDGEELGLYGAKEYLKKHSSEHIGFVINLEARGYKGPVILFQTSGPNGSAIQLFNEYVNNPYAFSFMEDIYRHLPNDTDFTPFKEEDISGLNFAYAEGAHVYHTKEDDLKHVYLPTVQHSGQYVLSMTKALSSMDLSTLGNKENQVFFNVFGDHLVVFPVSWNVFLAAIALLLSATTILYGWRKGDIVLQRSSRWVIFAVAIAILLYLYGSLFSIAYSIYELNGFSSMLLIALTAISILGLLFYWILRKLKVVSRLKKLVQGLPVIDIVVGTMLIMAALTVWTKFSMPGSHYLFAIPLMVSSFSLLGFMLMRQSMTACMFLSLIAAIPLTLILYPVLRLLFVGFGIAGIHYLLIILLLYVPLILPATLYTETKVLGYKSSEIRILGD</sequence>
<reference evidence="4 6" key="2">
    <citation type="submission" date="2017-12" db="EMBL/GenBank/DDBJ databases">
        <title>Comparative Functional Genomics of Dry Heat Resistant strains isolated from the Viking Spacecraft.</title>
        <authorList>
            <person name="Seuylemezian A."/>
            <person name="Cooper K."/>
            <person name="Vaishampayan P."/>
        </authorList>
    </citation>
    <scope>NUCLEOTIDE SEQUENCE [LARGE SCALE GENOMIC DNA]</scope>
    <source>
        <strain evidence="4 6">ATCC 29669</strain>
    </source>
</reference>
<organism evidence="3 5">
    <name type="scientific">Bacillus canaveralius</name>
    <dbReference type="NCBI Taxonomy" id="1403243"/>
    <lineage>
        <taxon>Bacteria</taxon>
        <taxon>Bacillati</taxon>
        <taxon>Bacillota</taxon>
        <taxon>Bacilli</taxon>
        <taxon>Bacillales</taxon>
        <taxon>Bacillaceae</taxon>
        <taxon>Bacillus</taxon>
    </lineage>
</organism>
<keyword evidence="1" id="KW-0472">Membrane</keyword>
<dbReference type="GO" id="GO:0008235">
    <property type="term" value="F:metalloexopeptidase activity"/>
    <property type="evidence" value="ECO:0007669"/>
    <property type="project" value="InterPro"/>
</dbReference>
<keyword evidence="6" id="KW-1185">Reference proteome</keyword>
<proteinExistence type="predicted"/>
<feature type="transmembrane region" description="Helical" evidence="1">
    <location>
        <begin position="330"/>
        <end position="351"/>
    </location>
</feature>
<keyword evidence="1" id="KW-1133">Transmembrane helix</keyword>
<dbReference type="Proteomes" id="UP000234951">
    <property type="component" value="Unassembled WGS sequence"/>
</dbReference>
<dbReference type="InterPro" id="IPR045175">
    <property type="entry name" value="M28_fam"/>
</dbReference>
<evidence type="ECO:0000259" key="2">
    <source>
        <dbReference type="Pfam" id="PF04389"/>
    </source>
</evidence>
<dbReference type="GO" id="GO:0006508">
    <property type="term" value="P:proteolysis"/>
    <property type="evidence" value="ECO:0007669"/>
    <property type="project" value="InterPro"/>
</dbReference>
<feature type="transmembrane region" description="Helical" evidence="1">
    <location>
        <begin position="363"/>
        <end position="387"/>
    </location>
</feature>
<evidence type="ECO:0000313" key="6">
    <source>
        <dbReference type="Proteomes" id="UP000235114"/>
    </source>
</evidence>
<keyword evidence="1" id="KW-0812">Transmembrane</keyword>
<dbReference type="Gene3D" id="3.40.630.10">
    <property type="entry name" value="Zn peptidases"/>
    <property type="match status" value="1"/>
</dbReference>
<dbReference type="Proteomes" id="UP000235114">
    <property type="component" value="Unassembled WGS sequence"/>
</dbReference>
<dbReference type="OrthoDB" id="9762302at2"/>
<gene>
    <name evidence="3" type="ORF">CU635_03955</name>
    <name evidence="4" type="ORF">CVD25_16090</name>
</gene>
<evidence type="ECO:0000313" key="4">
    <source>
        <dbReference type="EMBL" id="PLR94725.1"/>
    </source>
</evidence>
<accession>A0A2N5GQU5</accession>
<dbReference type="PANTHER" id="PTHR12147">
    <property type="entry name" value="METALLOPEPTIDASE M28 FAMILY MEMBER"/>
    <property type="match status" value="1"/>
</dbReference>
<dbReference type="PANTHER" id="PTHR12147:SF26">
    <property type="entry name" value="PEPTIDASE M28 DOMAIN-CONTAINING PROTEIN"/>
    <property type="match status" value="1"/>
</dbReference>
<dbReference type="Pfam" id="PF04389">
    <property type="entry name" value="Peptidase_M28"/>
    <property type="match status" value="1"/>
</dbReference>
<feature type="transmembrane region" description="Helical" evidence="1">
    <location>
        <begin position="427"/>
        <end position="447"/>
    </location>
</feature>
<dbReference type="AlphaFoldDB" id="A0A2N5GQU5"/>
<name>A0A2N5GQU5_9BACI</name>
<feature type="transmembrane region" description="Helical" evidence="1">
    <location>
        <begin position="459"/>
        <end position="478"/>
    </location>
</feature>
<reference evidence="3 5" key="1">
    <citation type="submission" date="2017-11" db="EMBL/GenBank/DDBJ databases">
        <title>Comparitive Functional Genomics of Dry Heat Resistant strains isolated from the Viking Spacecraft.</title>
        <authorList>
            <person name="Seuylemezian A."/>
            <person name="Cooper K."/>
            <person name="Vaishampayan P."/>
        </authorList>
    </citation>
    <scope>NUCLEOTIDE SEQUENCE [LARGE SCALE GENOMIC DNA]</scope>
    <source>
        <strain evidence="3 5">M4.6</strain>
    </source>
</reference>
<dbReference type="InterPro" id="IPR007484">
    <property type="entry name" value="Peptidase_M28"/>
</dbReference>
<evidence type="ECO:0000313" key="3">
    <source>
        <dbReference type="EMBL" id="PLR85614.1"/>
    </source>
</evidence>
<dbReference type="EMBL" id="PGVD01000046">
    <property type="protein sequence ID" value="PLR94725.1"/>
    <property type="molecule type" value="Genomic_DNA"/>
</dbReference>
<feature type="transmembrane region" description="Helical" evidence="1">
    <location>
        <begin position="517"/>
        <end position="537"/>
    </location>
</feature>